<dbReference type="EMBL" id="AQGV01000010">
    <property type="protein sequence ID" value="MBE0366718.1"/>
    <property type="molecule type" value="Genomic_DNA"/>
</dbReference>
<dbReference type="RefSeq" id="WP_192506223.1">
    <property type="nucleotide sequence ID" value="NZ_AQGV01000010.1"/>
</dbReference>
<evidence type="ECO:0000313" key="2">
    <source>
        <dbReference type="Proteomes" id="UP000615755"/>
    </source>
</evidence>
<sequence length="183" mass="20014">MKIKAIAAVIAVSIIGYVGLSSKEIALTNEAPTSTSTTAVTLEDIELATSKGIAKPVGIKSREKGAQVSVEQETNVQDIVQNAIDIDTSEEDKYYDFIIENFPELTEDVNTYRHAIKEQRQKVSVFSAHMSERNKQVSLSKNIDSGADSALKEQQDILLAQARVLGQQAMALNQAIREAAYNK</sequence>
<proteinExistence type="predicted"/>
<keyword evidence="2" id="KW-1185">Reference proteome</keyword>
<accession>A0ABR9E6V1</accession>
<reference evidence="1 2" key="1">
    <citation type="submission" date="2015-03" db="EMBL/GenBank/DDBJ databases">
        <title>Genome sequence of Pseudoalteromonas aurantia.</title>
        <authorList>
            <person name="Xie B.-B."/>
            <person name="Rong J.-C."/>
            <person name="Qin Q.-L."/>
            <person name="Zhang Y.-Z."/>
        </authorList>
    </citation>
    <scope>NUCLEOTIDE SEQUENCE [LARGE SCALE GENOMIC DNA]</scope>
    <source>
        <strain evidence="1 2">208</strain>
    </source>
</reference>
<comment type="caution">
    <text evidence="1">The sequence shown here is derived from an EMBL/GenBank/DDBJ whole genome shotgun (WGS) entry which is preliminary data.</text>
</comment>
<evidence type="ECO:0000313" key="1">
    <source>
        <dbReference type="EMBL" id="MBE0366718.1"/>
    </source>
</evidence>
<organism evidence="1 2">
    <name type="scientific">Pseudoalteromonas aurantia 208</name>
    <dbReference type="NCBI Taxonomy" id="1314867"/>
    <lineage>
        <taxon>Bacteria</taxon>
        <taxon>Pseudomonadati</taxon>
        <taxon>Pseudomonadota</taxon>
        <taxon>Gammaproteobacteria</taxon>
        <taxon>Alteromonadales</taxon>
        <taxon>Pseudoalteromonadaceae</taxon>
        <taxon>Pseudoalteromonas</taxon>
    </lineage>
</organism>
<gene>
    <name evidence="1" type="ORF">PAUR_a3781</name>
</gene>
<protein>
    <submittedName>
        <fullName evidence="1">Uncharacterized protein</fullName>
    </submittedName>
</protein>
<dbReference type="Proteomes" id="UP000615755">
    <property type="component" value="Unassembled WGS sequence"/>
</dbReference>
<name>A0ABR9E6V1_9GAMM</name>